<comment type="caution">
    <text evidence="2">The sequence shown here is derived from an EMBL/GenBank/DDBJ whole genome shotgun (WGS) entry which is preliminary data.</text>
</comment>
<protein>
    <submittedName>
        <fullName evidence="2">Uncharacterized protein</fullName>
    </submittedName>
</protein>
<feature type="region of interest" description="Disordered" evidence="1">
    <location>
        <begin position="92"/>
        <end position="145"/>
    </location>
</feature>
<gene>
    <name evidence="2" type="ORF">THAOC_22656</name>
</gene>
<keyword evidence="3" id="KW-1185">Reference proteome</keyword>
<sequence>MSTEIPGGAGRLYNCKALSIRTGDERPRSSYRATGSSTPRRAAGSFGRDGPAGRPDSRCAAATRRCWNRYWALVAYGDGGMKTALTINESLESTLRPQDARPYLRPRKSSPSWPRSAGRTRQAGCSSYAEGEENAHVETAEPRSAEKEAAWREWLSYP</sequence>
<reference evidence="2 3" key="1">
    <citation type="journal article" date="2012" name="Genome Biol.">
        <title>Genome and low-iron response of an oceanic diatom adapted to chronic iron limitation.</title>
        <authorList>
            <person name="Lommer M."/>
            <person name="Specht M."/>
            <person name="Roy A.S."/>
            <person name="Kraemer L."/>
            <person name="Andreson R."/>
            <person name="Gutowska M.A."/>
            <person name="Wolf J."/>
            <person name="Bergner S.V."/>
            <person name="Schilhabel M.B."/>
            <person name="Klostermeier U.C."/>
            <person name="Beiko R.G."/>
            <person name="Rosenstiel P."/>
            <person name="Hippler M."/>
            <person name="Laroche J."/>
        </authorList>
    </citation>
    <scope>NUCLEOTIDE SEQUENCE [LARGE SCALE GENOMIC DNA]</scope>
    <source>
        <strain evidence="2 3">CCMP1005</strain>
    </source>
</reference>
<evidence type="ECO:0000313" key="3">
    <source>
        <dbReference type="Proteomes" id="UP000266841"/>
    </source>
</evidence>
<evidence type="ECO:0000313" key="2">
    <source>
        <dbReference type="EMBL" id="EJK57314.1"/>
    </source>
</evidence>
<organism evidence="2 3">
    <name type="scientific">Thalassiosira oceanica</name>
    <name type="common">Marine diatom</name>
    <dbReference type="NCBI Taxonomy" id="159749"/>
    <lineage>
        <taxon>Eukaryota</taxon>
        <taxon>Sar</taxon>
        <taxon>Stramenopiles</taxon>
        <taxon>Ochrophyta</taxon>
        <taxon>Bacillariophyta</taxon>
        <taxon>Coscinodiscophyceae</taxon>
        <taxon>Thalassiosirophycidae</taxon>
        <taxon>Thalassiosirales</taxon>
        <taxon>Thalassiosiraceae</taxon>
        <taxon>Thalassiosira</taxon>
    </lineage>
</organism>
<evidence type="ECO:0000256" key="1">
    <source>
        <dbReference type="SAM" id="MobiDB-lite"/>
    </source>
</evidence>
<dbReference type="AlphaFoldDB" id="K0RXX3"/>
<accession>K0RXX3</accession>
<name>K0RXX3_THAOC</name>
<dbReference type="Proteomes" id="UP000266841">
    <property type="component" value="Unassembled WGS sequence"/>
</dbReference>
<proteinExistence type="predicted"/>
<feature type="region of interest" description="Disordered" evidence="1">
    <location>
        <begin position="23"/>
        <end position="58"/>
    </location>
</feature>
<feature type="compositionally biased region" description="Basic and acidic residues" evidence="1">
    <location>
        <begin position="133"/>
        <end position="145"/>
    </location>
</feature>
<dbReference type="EMBL" id="AGNL01028643">
    <property type="protein sequence ID" value="EJK57314.1"/>
    <property type="molecule type" value="Genomic_DNA"/>
</dbReference>